<evidence type="ECO:0000313" key="2">
    <source>
        <dbReference type="Proteomes" id="UP000636479"/>
    </source>
</evidence>
<dbReference type="Proteomes" id="UP000636479">
    <property type="component" value="Unassembled WGS sequence"/>
</dbReference>
<dbReference type="AlphaFoldDB" id="A0A8H6SNH5"/>
<dbReference type="OrthoDB" id="2786194at2759"/>
<name>A0A8H6SNH5_9AGAR</name>
<organism evidence="1 2">
    <name type="scientific">Mycena indigotica</name>
    <dbReference type="NCBI Taxonomy" id="2126181"/>
    <lineage>
        <taxon>Eukaryota</taxon>
        <taxon>Fungi</taxon>
        <taxon>Dikarya</taxon>
        <taxon>Basidiomycota</taxon>
        <taxon>Agaricomycotina</taxon>
        <taxon>Agaricomycetes</taxon>
        <taxon>Agaricomycetidae</taxon>
        <taxon>Agaricales</taxon>
        <taxon>Marasmiineae</taxon>
        <taxon>Mycenaceae</taxon>
        <taxon>Mycena</taxon>
    </lineage>
</organism>
<proteinExistence type="predicted"/>
<protein>
    <submittedName>
        <fullName evidence="1">F-box domain-containing protein</fullName>
    </submittedName>
</protein>
<dbReference type="GeneID" id="59346972"/>
<dbReference type="RefSeq" id="XP_037220100.1">
    <property type="nucleotide sequence ID" value="XM_037364456.1"/>
</dbReference>
<keyword evidence="2" id="KW-1185">Reference proteome</keyword>
<comment type="caution">
    <text evidence="1">The sequence shown here is derived from an EMBL/GenBank/DDBJ whole genome shotgun (WGS) entry which is preliminary data.</text>
</comment>
<gene>
    <name evidence="1" type="ORF">MIND_00776800</name>
</gene>
<sequence length="607" mass="67807">MDTATLVLTIRRLKFLNRSASESGASTPSIVFQQRLPQSITWLQLCMGGFLFVTCSDNHSSKIICWDLLSSPGPPRALAEGYLPGCVKTAKIEVQQNKIVLALGVETELPSTHILALERTSEEYAFVDLARIHGSSHVLMLAGNLVGCAVRRGNNIPHLVDWVQNKVIHIPPPPGGLDIPKRRSVPHLMTKWGERLVLIRTTELAIYRHPQNGRLSFESLQSTPDIWEVCVRSCPPSATGNESTQLHLLVICPTGLQELELSIELNESSPPNHIHYHMVRAINWRGVSGDPYDARFPWYKLTMGSTGRKALWVSANEFLRTSSQNCRKDLADQTLPCVHVATLPVPSSSIPKAACPPQTHSWTLDWENEPAIWALPVIAFDDALGVVAIGNCFGELAVYAHGDGRLESLSAILPPLKARQQASETIRISKSPLTLPEIPGPRYNTPYDEMDAVISRSGWCPDAVARPLGLRTTWRNFNMYCHRHDFRGLPCDHGWLLEHGYGFPGRLALQGTYEDPDTFVLRAGERFIMYNEYLDVATGTCSAGRTLPDNLLGELQDWTCQTASTLQGVYDLCLRLENPIGHRWRQLVERGGQIDWQEMVETTRFYK</sequence>
<evidence type="ECO:0000313" key="1">
    <source>
        <dbReference type="EMBL" id="KAF7302100.1"/>
    </source>
</evidence>
<reference evidence="1" key="1">
    <citation type="submission" date="2020-05" db="EMBL/GenBank/DDBJ databases">
        <title>Mycena genomes resolve the evolution of fungal bioluminescence.</title>
        <authorList>
            <person name="Tsai I.J."/>
        </authorList>
    </citation>
    <scope>NUCLEOTIDE SEQUENCE</scope>
    <source>
        <strain evidence="1">171206Taipei</strain>
    </source>
</reference>
<dbReference type="EMBL" id="JACAZF010000006">
    <property type="protein sequence ID" value="KAF7302100.1"/>
    <property type="molecule type" value="Genomic_DNA"/>
</dbReference>
<accession>A0A8H6SNH5</accession>